<protein>
    <submittedName>
        <fullName evidence="2">Uncharacterized protein</fullName>
    </submittedName>
</protein>
<accession>A0A383D174</accession>
<keyword evidence="1" id="KW-0472">Membrane</keyword>
<dbReference type="EMBL" id="UINC01213442">
    <property type="protein sequence ID" value="SVE38212.1"/>
    <property type="molecule type" value="Genomic_DNA"/>
</dbReference>
<proteinExistence type="predicted"/>
<evidence type="ECO:0000256" key="1">
    <source>
        <dbReference type="SAM" id="Phobius"/>
    </source>
</evidence>
<evidence type="ECO:0000313" key="2">
    <source>
        <dbReference type="EMBL" id="SVE38212.1"/>
    </source>
</evidence>
<gene>
    <name evidence="2" type="ORF">METZ01_LOCUS491066</name>
</gene>
<feature type="transmembrane region" description="Helical" evidence="1">
    <location>
        <begin position="28"/>
        <end position="45"/>
    </location>
</feature>
<organism evidence="2">
    <name type="scientific">marine metagenome</name>
    <dbReference type="NCBI Taxonomy" id="408172"/>
    <lineage>
        <taxon>unclassified sequences</taxon>
        <taxon>metagenomes</taxon>
        <taxon>ecological metagenomes</taxon>
    </lineage>
</organism>
<dbReference type="AlphaFoldDB" id="A0A383D174"/>
<sequence>MKNEKLDEWGYPIHPEYNFEKPEGDFETRIALVIVFSLIIIGIIII</sequence>
<keyword evidence="1" id="KW-0812">Transmembrane</keyword>
<name>A0A383D174_9ZZZZ</name>
<reference evidence="2" key="1">
    <citation type="submission" date="2018-05" db="EMBL/GenBank/DDBJ databases">
        <authorList>
            <person name="Lanie J.A."/>
            <person name="Ng W.-L."/>
            <person name="Kazmierczak K.M."/>
            <person name="Andrzejewski T.M."/>
            <person name="Davidsen T.M."/>
            <person name="Wayne K.J."/>
            <person name="Tettelin H."/>
            <person name="Glass J.I."/>
            <person name="Rusch D."/>
            <person name="Podicherti R."/>
            <person name="Tsui H.-C.T."/>
            <person name="Winkler M.E."/>
        </authorList>
    </citation>
    <scope>NUCLEOTIDE SEQUENCE</scope>
</reference>
<keyword evidence="1" id="KW-1133">Transmembrane helix</keyword>